<comment type="caution">
    <text evidence="2">The sequence shown here is derived from an EMBL/GenBank/DDBJ whole genome shotgun (WGS) entry which is preliminary data.</text>
</comment>
<evidence type="ECO:0000313" key="2">
    <source>
        <dbReference type="EMBL" id="GAA0948326.1"/>
    </source>
</evidence>
<accession>A0ABP4BAB9</accession>
<feature type="region of interest" description="Disordered" evidence="1">
    <location>
        <begin position="20"/>
        <end position="76"/>
    </location>
</feature>
<feature type="compositionally biased region" description="Basic and acidic residues" evidence="1">
    <location>
        <begin position="29"/>
        <end position="46"/>
    </location>
</feature>
<evidence type="ECO:0008006" key="4">
    <source>
        <dbReference type="Google" id="ProtNLM"/>
    </source>
</evidence>
<evidence type="ECO:0000313" key="3">
    <source>
        <dbReference type="Proteomes" id="UP001500665"/>
    </source>
</evidence>
<dbReference type="Proteomes" id="UP001500665">
    <property type="component" value="Unassembled WGS sequence"/>
</dbReference>
<feature type="compositionally biased region" description="Gly residues" evidence="1">
    <location>
        <begin position="62"/>
        <end position="76"/>
    </location>
</feature>
<name>A0ABP4BAB9_9ACTN</name>
<evidence type="ECO:0000256" key="1">
    <source>
        <dbReference type="SAM" id="MobiDB-lite"/>
    </source>
</evidence>
<gene>
    <name evidence="2" type="ORF">GCM10009550_24550</name>
</gene>
<organism evidence="2 3">
    <name type="scientific">Actinocorallia libanotica</name>
    <dbReference type="NCBI Taxonomy" id="46162"/>
    <lineage>
        <taxon>Bacteria</taxon>
        <taxon>Bacillati</taxon>
        <taxon>Actinomycetota</taxon>
        <taxon>Actinomycetes</taxon>
        <taxon>Streptosporangiales</taxon>
        <taxon>Thermomonosporaceae</taxon>
        <taxon>Actinocorallia</taxon>
    </lineage>
</organism>
<keyword evidence="3" id="KW-1185">Reference proteome</keyword>
<sequence length="76" mass="8117">MAVLAGLQVLSVQVDAVDVLDPPRGARPQQHEQQGEHRGRPEHDQDGPNPPVPDRFVFFAGRGSGGRRGAGGFAHI</sequence>
<proteinExistence type="predicted"/>
<reference evidence="3" key="1">
    <citation type="journal article" date="2019" name="Int. J. Syst. Evol. Microbiol.">
        <title>The Global Catalogue of Microorganisms (GCM) 10K type strain sequencing project: providing services to taxonomists for standard genome sequencing and annotation.</title>
        <authorList>
            <consortium name="The Broad Institute Genomics Platform"/>
            <consortium name="The Broad Institute Genome Sequencing Center for Infectious Disease"/>
            <person name="Wu L."/>
            <person name="Ma J."/>
        </authorList>
    </citation>
    <scope>NUCLEOTIDE SEQUENCE [LARGE SCALE GENOMIC DNA]</scope>
    <source>
        <strain evidence="3">JCM 10696</strain>
    </source>
</reference>
<protein>
    <recommendedName>
        <fullName evidence="4">Secreted protein</fullName>
    </recommendedName>
</protein>
<dbReference type="EMBL" id="BAAAHH010000008">
    <property type="protein sequence ID" value="GAA0948326.1"/>
    <property type="molecule type" value="Genomic_DNA"/>
</dbReference>